<dbReference type="Gene3D" id="3.40.720.10">
    <property type="entry name" value="Alkaline Phosphatase, subunit A"/>
    <property type="match status" value="1"/>
</dbReference>
<dbReference type="AlphaFoldDB" id="A0A8J6TGT5"/>
<evidence type="ECO:0000313" key="5">
    <source>
        <dbReference type="EMBL" id="MBC8336268.1"/>
    </source>
</evidence>
<feature type="domain" description="Metalloenzyme" evidence="4">
    <location>
        <begin position="219"/>
        <end position="312"/>
    </location>
</feature>
<dbReference type="GO" id="GO:0000287">
    <property type="term" value="F:magnesium ion binding"/>
    <property type="evidence" value="ECO:0007669"/>
    <property type="project" value="InterPro"/>
</dbReference>
<reference evidence="5 6" key="1">
    <citation type="submission" date="2020-08" db="EMBL/GenBank/DDBJ databases">
        <title>Bridging the membrane lipid divide: bacteria of the FCB group superphylum have the potential to synthesize archaeal ether lipids.</title>
        <authorList>
            <person name="Villanueva L."/>
            <person name="Von Meijenfeldt F.A.B."/>
            <person name="Westbye A.B."/>
            <person name="Yadav S."/>
            <person name="Hopmans E.C."/>
            <person name="Dutilh B.E."/>
            <person name="Sinninghe Damste J.S."/>
        </authorList>
    </citation>
    <scope>NUCLEOTIDE SEQUENCE [LARGE SCALE GENOMIC DNA]</scope>
    <source>
        <strain evidence="5">NIOZ-UU36</strain>
    </source>
</reference>
<gene>
    <name evidence="5" type="ORF">H8E29_13460</name>
</gene>
<proteinExistence type="inferred from homology"/>
<evidence type="ECO:0000256" key="1">
    <source>
        <dbReference type="ARBA" id="ARBA00010373"/>
    </source>
</evidence>
<dbReference type="GO" id="GO:0009117">
    <property type="term" value="P:nucleotide metabolic process"/>
    <property type="evidence" value="ECO:0007669"/>
    <property type="project" value="InterPro"/>
</dbReference>
<dbReference type="GO" id="GO:0008973">
    <property type="term" value="F:phosphopentomutase activity"/>
    <property type="evidence" value="ECO:0007669"/>
    <property type="project" value="InterPro"/>
</dbReference>
<name>A0A8J6TGT5_9CHLR</name>
<dbReference type="GO" id="GO:0043094">
    <property type="term" value="P:metabolic compound salvage"/>
    <property type="evidence" value="ECO:0007669"/>
    <property type="project" value="InterPro"/>
</dbReference>
<dbReference type="InterPro" id="IPR017850">
    <property type="entry name" value="Alkaline_phosphatase_core_sf"/>
</dbReference>
<evidence type="ECO:0000313" key="6">
    <source>
        <dbReference type="Proteomes" id="UP000614469"/>
    </source>
</evidence>
<comment type="similarity">
    <text evidence="1">Belongs to the phosphopentomutase family.</text>
</comment>
<organism evidence="5 6">
    <name type="scientific">Candidatus Desulfolinea nitratireducens</name>
    <dbReference type="NCBI Taxonomy" id="2841698"/>
    <lineage>
        <taxon>Bacteria</taxon>
        <taxon>Bacillati</taxon>
        <taxon>Chloroflexota</taxon>
        <taxon>Anaerolineae</taxon>
        <taxon>Anaerolineales</taxon>
        <taxon>Anaerolineales incertae sedis</taxon>
        <taxon>Candidatus Desulfolinea</taxon>
    </lineage>
</organism>
<dbReference type="GO" id="GO:0005829">
    <property type="term" value="C:cytosol"/>
    <property type="evidence" value="ECO:0007669"/>
    <property type="project" value="TreeGrafter"/>
</dbReference>
<dbReference type="InterPro" id="IPR006124">
    <property type="entry name" value="Metalloenzyme"/>
</dbReference>
<keyword evidence="2" id="KW-0479">Metal-binding</keyword>
<sequence length="333" mass="36123">MKFLFIFLDGIGLGADDPETNPFARAKMPTLYALLGGQSMVASSAPHHGEQASLLSLDASLGVDGLPQSATGQATLLTGINIPAEIGYHYGPKPNAAVRQYLLNGDSSPQRAQYPDGHTRNTKEIRKHWNGTIFSWLRANNKTAALLSAYPEGYFKGINSGKRLYSAIPLAVTEAGLPLFTAEDFYAGRALSADITGEGWRRLLKDENAPVLSPEAAGAKLIELATRYDFSFFEYWASDYAGHRQDMNWAVKQLEDLDGILAGLLDTMPDDLLVLLTSDHGNMEDISTRRHTGAPVPGLLIGTKGLRERFVGNNSGGIKDLTDITPAIKRVFS</sequence>
<dbReference type="EMBL" id="JACNJN010000149">
    <property type="protein sequence ID" value="MBC8336268.1"/>
    <property type="molecule type" value="Genomic_DNA"/>
</dbReference>
<keyword evidence="3" id="KW-0464">Manganese</keyword>
<dbReference type="InterPro" id="IPR010045">
    <property type="entry name" value="DeoB"/>
</dbReference>
<evidence type="ECO:0000256" key="2">
    <source>
        <dbReference type="ARBA" id="ARBA00022723"/>
    </source>
</evidence>
<protein>
    <submittedName>
        <fullName evidence="5">Alkaline phosphatase family protein</fullName>
    </submittedName>
</protein>
<evidence type="ECO:0000259" key="4">
    <source>
        <dbReference type="Pfam" id="PF01676"/>
    </source>
</evidence>
<dbReference type="PANTHER" id="PTHR21110">
    <property type="entry name" value="PHOSPHOPENTOMUTASE"/>
    <property type="match status" value="1"/>
</dbReference>
<dbReference type="SUPFAM" id="SSF53649">
    <property type="entry name" value="Alkaline phosphatase-like"/>
    <property type="match status" value="1"/>
</dbReference>
<accession>A0A8J6TGT5</accession>
<dbReference type="Pfam" id="PF01676">
    <property type="entry name" value="Metalloenzyme"/>
    <property type="match status" value="1"/>
</dbReference>
<dbReference type="PANTHER" id="PTHR21110:SF0">
    <property type="entry name" value="PHOSPHOPENTOMUTASE"/>
    <property type="match status" value="1"/>
</dbReference>
<dbReference type="Proteomes" id="UP000614469">
    <property type="component" value="Unassembled WGS sequence"/>
</dbReference>
<comment type="caution">
    <text evidence="5">The sequence shown here is derived from an EMBL/GenBank/DDBJ whole genome shotgun (WGS) entry which is preliminary data.</text>
</comment>
<evidence type="ECO:0000256" key="3">
    <source>
        <dbReference type="ARBA" id="ARBA00023211"/>
    </source>
</evidence>